<organism evidence="1 2">
    <name type="scientific">Gossypium stocksii</name>
    <dbReference type="NCBI Taxonomy" id="47602"/>
    <lineage>
        <taxon>Eukaryota</taxon>
        <taxon>Viridiplantae</taxon>
        <taxon>Streptophyta</taxon>
        <taxon>Embryophyta</taxon>
        <taxon>Tracheophyta</taxon>
        <taxon>Spermatophyta</taxon>
        <taxon>Magnoliopsida</taxon>
        <taxon>eudicotyledons</taxon>
        <taxon>Gunneridae</taxon>
        <taxon>Pentapetalae</taxon>
        <taxon>rosids</taxon>
        <taxon>malvids</taxon>
        <taxon>Malvales</taxon>
        <taxon>Malvaceae</taxon>
        <taxon>Malvoideae</taxon>
        <taxon>Gossypium</taxon>
    </lineage>
</organism>
<dbReference type="Proteomes" id="UP000828251">
    <property type="component" value="Unassembled WGS sequence"/>
</dbReference>
<evidence type="ECO:0000313" key="1">
    <source>
        <dbReference type="EMBL" id="KAH1107244.1"/>
    </source>
</evidence>
<accession>A0A9D3W1F4</accession>
<dbReference type="AlphaFoldDB" id="A0A9D3W1F4"/>
<sequence length="66" mass="7940">MEFGKSNQCITDGQYRVHLRDKTYDCGRFDALRYPYAHVIAAYQNLHLDLMSYVNEMYKLEYMYSV</sequence>
<proteinExistence type="predicted"/>
<name>A0A9D3W1F4_9ROSI</name>
<gene>
    <name evidence="1" type="ORF">J1N35_011012</name>
</gene>
<dbReference type="EMBL" id="JAIQCV010000004">
    <property type="protein sequence ID" value="KAH1107244.1"/>
    <property type="molecule type" value="Genomic_DNA"/>
</dbReference>
<keyword evidence="2" id="KW-1185">Reference proteome</keyword>
<comment type="caution">
    <text evidence="1">The sequence shown here is derived from an EMBL/GenBank/DDBJ whole genome shotgun (WGS) entry which is preliminary data.</text>
</comment>
<evidence type="ECO:0000313" key="2">
    <source>
        <dbReference type="Proteomes" id="UP000828251"/>
    </source>
</evidence>
<protein>
    <submittedName>
        <fullName evidence="1">Uncharacterized protein</fullName>
    </submittedName>
</protein>
<reference evidence="1 2" key="1">
    <citation type="journal article" date="2021" name="Plant Biotechnol. J.">
        <title>Multi-omics assisted identification of the key and species-specific regulatory components of drought-tolerant mechanisms in Gossypium stocksii.</title>
        <authorList>
            <person name="Yu D."/>
            <person name="Ke L."/>
            <person name="Zhang D."/>
            <person name="Wu Y."/>
            <person name="Sun Y."/>
            <person name="Mei J."/>
            <person name="Sun J."/>
            <person name="Sun Y."/>
        </authorList>
    </citation>
    <scope>NUCLEOTIDE SEQUENCE [LARGE SCALE GENOMIC DNA]</scope>
    <source>
        <strain evidence="2">cv. E1</strain>
        <tissue evidence="1">Leaf</tissue>
    </source>
</reference>